<evidence type="ECO:0000256" key="3">
    <source>
        <dbReference type="ARBA" id="ARBA00022801"/>
    </source>
</evidence>
<keyword evidence="4" id="KW-0690">Ribosome biogenesis</keyword>
<dbReference type="RefSeq" id="WP_204822566.1">
    <property type="nucleotide sequence ID" value="NZ_JANHOF010000025.1"/>
</dbReference>
<comment type="cofactor">
    <cofactor evidence="4">
        <name>Mg(2+)</name>
        <dbReference type="ChEBI" id="CHEBI:18420"/>
    </cofactor>
</comment>
<evidence type="ECO:0000259" key="5">
    <source>
        <dbReference type="Pfam" id="PF00636"/>
    </source>
</evidence>
<proteinExistence type="inferred from homology"/>
<evidence type="ECO:0000256" key="1">
    <source>
        <dbReference type="ARBA" id="ARBA00022722"/>
    </source>
</evidence>
<keyword evidence="4" id="KW-0694">RNA-binding</keyword>
<feature type="domain" description="RNase III" evidence="5">
    <location>
        <begin position="21"/>
        <end position="118"/>
    </location>
</feature>
<evidence type="ECO:0000256" key="4">
    <source>
        <dbReference type="HAMAP-Rule" id="MF_01468"/>
    </source>
</evidence>
<dbReference type="EMBL" id="JBHLVF010000036">
    <property type="protein sequence ID" value="MFC0393930.1"/>
    <property type="molecule type" value="Genomic_DNA"/>
</dbReference>
<comment type="subcellular location">
    <subcellularLocation>
        <location evidence="4">Cytoplasm</location>
    </subcellularLocation>
</comment>
<reference evidence="6 7" key="1">
    <citation type="submission" date="2024-09" db="EMBL/GenBank/DDBJ databases">
        <authorList>
            <person name="Sun Q."/>
            <person name="Mori K."/>
        </authorList>
    </citation>
    <scope>NUCLEOTIDE SEQUENCE [LARGE SCALE GENOMIC DNA]</scope>
    <source>
        <strain evidence="6 7">CCM 4839</strain>
    </source>
</reference>
<comment type="function">
    <text evidence="4">Involved in correct processing of both the 5' and 3' ends of 23S rRNA precursor. Processes 30S rRNA precursor transcript even in absence of ribonuclease 3 (Rnc); Rnc processes 30S rRNA into smaller rRNA precursors.</text>
</comment>
<evidence type="ECO:0000313" key="6">
    <source>
        <dbReference type="EMBL" id="MFC0393930.1"/>
    </source>
</evidence>
<keyword evidence="3 4" id="KW-0378">Hydrolase</keyword>
<dbReference type="PANTHER" id="PTHR34276:SF1">
    <property type="entry name" value="MINI-RIBONUCLEASE 3"/>
    <property type="match status" value="1"/>
</dbReference>
<protein>
    <recommendedName>
        <fullName evidence="4">Mini-ribonuclease 3</fullName>
        <shortName evidence="4">Mini-3</shortName>
        <shortName evidence="4">Mini-RNase 3</shortName>
        <ecNumber evidence="4">3.1.26.-</ecNumber>
    </recommendedName>
    <alternativeName>
        <fullName evidence="4">Mini-RNase III</fullName>
        <shortName evidence="4">Mini-III</shortName>
    </alternativeName>
</protein>
<dbReference type="Pfam" id="PF00636">
    <property type="entry name" value="Ribonuclease_3"/>
    <property type="match status" value="1"/>
</dbReference>
<comment type="caution">
    <text evidence="6">The sequence shown here is derived from an EMBL/GenBank/DDBJ whole genome shotgun (WGS) entry which is preliminary data.</text>
</comment>
<gene>
    <name evidence="4" type="primary">mrnC</name>
    <name evidence="6" type="ORF">ACFFJ8_21480</name>
</gene>
<dbReference type="PIRSF" id="PIRSF005520">
    <property type="entry name" value="UCP005520"/>
    <property type="match status" value="1"/>
</dbReference>
<dbReference type="SUPFAM" id="SSF69065">
    <property type="entry name" value="RNase III domain-like"/>
    <property type="match status" value="1"/>
</dbReference>
<dbReference type="HAMAP" id="MF_01468">
    <property type="entry name" value="RNase_Mini_III"/>
    <property type="match status" value="1"/>
</dbReference>
<feature type="active site" evidence="4">
    <location>
        <position position="27"/>
    </location>
</feature>
<keyword evidence="1 4" id="KW-0540">Nuclease</keyword>
<dbReference type="InterPro" id="IPR036389">
    <property type="entry name" value="RNase_III_sf"/>
</dbReference>
<keyword evidence="7" id="KW-1185">Reference proteome</keyword>
<dbReference type="PANTHER" id="PTHR34276">
    <property type="entry name" value="MINI-RIBONUCLEASE 3"/>
    <property type="match status" value="1"/>
</dbReference>
<comment type="subunit">
    <text evidence="4">Homodimer.</text>
</comment>
<dbReference type="Gene3D" id="1.10.1520.10">
    <property type="entry name" value="Ribonuclease III domain"/>
    <property type="match status" value="1"/>
</dbReference>
<keyword evidence="4" id="KW-0963">Cytoplasm</keyword>
<dbReference type="EC" id="3.1.26.-" evidence="4"/>
<organism evidence="6 7">
    <name type="scientific">Paenibacillus mendelii</name>
    <dbReference type="NCBI Taxonomy" id="206163"/>
    <lineage>
        <taxon>Bacteria</taxon>
        <taxon>Bacillati</taxon>
        <taxon>Bacillota</taxon>
        <taxon>Bacilli</taxon>
        <taxon>Bacillales</taxon>
        <taxon>Paenibacillaceae</taxon>
        <taxon>Paenibacillus</taxon>
    </lineage>
</organism>
<keyword evidence="4" id="KW-0460">Magnesium</keyword>
<evidence type="ECO:0000313" key="7">
    <source>
        <dbReference type="Proteomes" id="UP001589818"/>
    </source>
</evidence>
<keyword evidence="4" id="KW-0699">rRNA-binding</keyword>
<keyword evidence="2 4" id="KW-0255">Endonuclease</keyword>
<name>A0ABV6JDF8_9BACL</name>
<dbReference type="Proteomes" id="UP001589818">
    <property type="component" value="Unassembled WGS sequence"/>
</dbReference>
<accession>A0ABV6JDF8</accession>
<sequence length="135" mass="15441">MAAGLWFHTPAKLPHLLNPVVLAYIGDAVFELMVRQFLVSLPNHKPHHLHKEATLFVSAKAQKSLLEKWMPLLSEEEADMVRRGRNTKSGTPPKNADPGDYRHATALECLVGYLYYTKRNSRLQQLMEVAFEDRM</sequence>
<dbReference type="InterPro" id="IPR000999">
    <property type="entry name" value="RNase_III_dom"/>
</dbReference>
<keyword evidence="4" id="KW-0698">rRNA processing</keyword>
<comment type="similarity">
    <text evidence="4">Belongs to the MrnC RNase family.</text>
</comment>
<dbReference type="InterPro" id="IPR008226">
    <property type="entry name" value="Mini3_fam"/>
</dbReference>
<evidence type="ECO:0000256" key="2">
    <source>
        <dbReference type="ARBA" id="ARBA00022759"/>
    </source>
</evidence>